<keyword evidence="6" id="KW-1185">Reference proteome</keyword>
<keyword evidence="2" id="KW-0624">Polysaccharide degradation</keyword>
<dbReference type="GO" id="GO:0000272">
    <property type="term" value="P:polysaccharide catabolic process"/>
    <property type="evidence" value="ECO:0007669"/>
    <property type="project" value="UniProtKB-KW"/>
</dbReference>
<dbReference type="OrthoDB" id="5592990at2"/>
<name>A0A2K9EIY6_9RHOB</name>
<feature type="domain" description="Pectate lyase" evidence="4">
    <location>
        <begin position="109"/>
        <end position="361"/>
    </location>
</feature>
<comment type="similarity">
    <text evidence="2">Belongs to the polysaccharide lyase 1 family.</text>
</comment>
<evidence type="ECO:0000256" key="1">
    <source>
        <dbReference type="ARBA" id="ARBA00023239"/>
    </source>
</evidence>
<dbReference type="KEGG" id="paro:CUV01_13955"/>
<dbReference type="InterPro" id="IPR045032">
    <property type="entry name" value="PEL"/>
</dbReference>
<reference evidence="5 6" key="1">
    <citation type="submission" date="2017-12" db="EMBL/GenBank/DDBJ databases">
        <authorList>
            <person name="Hurst M.R.H."/>
        </authorList>
    </citation>
    <scope>NUCLEOTIDE SEQUENCE [LARGE SCALE GENOMIC DNA]</scope>
    <source>
        <strain evidence="5 6">BM15</strain>
    </source>
</reference>
<dbReference type="RefSeq" id="WP_101461001.1">
    <property type="nucleotide sequence ID" value="NZ_CP025408.1"/>
</dbReference>
<keyword evidence="2" id="KW-0964">Secreted</keyword>
<keyword evidence="3" id="KW-0732">Signal</keyword>
<dbReference type="PANTHER" id="PTHR31683">
    <property type="entry name" value="PECTATE LYASE 18-RELATED"/>
    <property type="match status" value="1"/>
</dbReference>
<accession>A0A2K9EIY6</accession>
<gene>
    <name evidence="5" type="ORF">CUV01_13955</name>
</gene>
<sequence length="438" mass="47105">MTLMRNLAAICALCWSSAQAQEIPAEHLAVATQPATVGWASVEGETTGGAAATAEQVHVVSSRAELVAALGGDNAGNATNDTPAIIFVSGTIDLTADDQGGARDMSAFADPEYDEAAYIATYDPEVYGRENEPEGPLEDARKRSQQAQALVSVIRVGANKTLIGQNDARIINGTLLLKEVSNVIIRNITFEDSYDFFPQWDATDGSEGNWNSEYDLISIETATHVWIDHCSFSDGARPDDHTPPVFGRVKQHHDGLVDIKTMADHISITNNRFFDHDKVHLIGSSDSRTENRGHLKITLTGNWYDNIGQRTPRVRFGQVHVFGNLFTPRADGPYAFSYALGAGIESHILSEANAFELPDAIAPAAILRSYKGDRAQDNGSIVNGEAVDLVAAHNAANPDTPLAPTVDWTPPYDYSPADPATIAEQIRADAGAGALLPR</sequence>
<organism evidence="5 6">
    <name type="scientific">Paracoccus tegillarcae</name>
    <dbReference type="NCBI Taxonomy" id="1529068"/>
    <lineage>
        <taxon>Bacteria</taxon>
        <taxon>Pseudomonadati</taxon>
        <taxon>Pseudomonadota</taxon>
        <taxon>Alphaproteobacteria</taxon>
        <taxon>Rhodobacterales</taxon>
        <taxon>Paracoccaceae</taxon>
        <taxon>Paracoccus</taxon>
    </lineage>
</organism>
<dbReference type="InterPro" id="IPR012334">
    <property type="entry name" value="Pectin_lyas_fold"/>
</dbReference>
<dbReference type="SMART" id="SM00656">
    <property type="entry name" value="Amb_all"/>
    <property type="match status" value="1"/>
</dbReference>
<dbReference type="InterPro" id="IPR002022">
    <property type="entry name" value="Pec_lyase"/>
</dbReference>
<evidence type="ECO:0000256" key="3">
    <source>
        <dbReference type="SAM" id="SignalP"/>
    </source>
</evidence>
<dbReference type="Gene3D" id="2.160.20.10">
    <property type="entry name" value="Single-stranded right-handed beta-helix, Pectin lyase-like"/>
    <property type="match status" value="1"/>
</dbReference>
<evidence type="ECO:0000313" key="5">
    <source>
        <dbReference type="EMBL" id="AUH34339.1"/>
    </source>
</evidence>
<feature type="chain" id="PRO_5014823810" evidence="3">
    <location>
        <begin position="21"/>
        <end position="438"/>
    </location>
</feature>
<evidence type="ECO:0000313" key="6">
    <source>
        <dbReference type="Proteomes" id="UP000233742"/>
    </source>
</evidence>
<dbReference type="EMBL" id="CP025408">
    <property type="protein sequence ID" value="AUH34339.1"/>
    <property type="molecule type" value="Genomic_DNA"/>
</dbReference>
<dbReference type="GO" id="GO:0005576">
    <property type="term" value="C:extracellular region"/>
    <property type="evidence" value="ECO:0007669"/>
    <property type="project" value="UniProtKB-SubCell"/>
</dbReference>
<dbReference type="InterPro" id="IPR011050">
    <property type="entry name" value="Pectin_lyase_fold/virulence"/>
</dbReference>
<dbReference type="Pfam" id="PF00544">
    <property type="entry name" value="Pectate_lyase_4"/>
    <property type="match status" value="1"/>
</dbReference>
<dbReference type="PANTHER" id="PTHR31683:SF18">
    <property type="entry name" value="PECTATE LYASE 21-RELATED"/>
    <property type="match status" value="1"/>
</dbReference>
<dbReference type="AlphaFoldDB" id="A0A2K9EIY6"/>
<proteinExistence type="inferred from homology"/>
<keyword evidence="1 2" id="KW-0456">Lyase</keyword>
<dbReference type="Proteomes" id="UP000233742">
    <property type="component" value="Chromosome"/>
</dbReference>
<comment type="subcellular location">
    <subcellularLocation>
        <location evidence="2">Secreted</location>
    </subcellularLocation>
</comment>
<dbReference type="GO" id="GO:0030570">
    <property type="term" value="F:pectate lyase activity"/>
    <property type="evidence" value="ECO:0007669"/>
    <property type="project" value="InterPro"/>
</dbReference>
<evidence type="ECO:0000256" key="2">
    <source>
        <dbReference type="RuleBase" id="RU361173"/>
    </source>
</evidence>
<feature type="signal peptide" evidence="3">
    <location>
        <begin position="1"/>
        <end position="20"/>
    </location>
</feature>
<dbReference type="SUPFAM" id="SSF51126">
    <property type="entry name" value="Pectin lyase-like"/>
    <property type="match status" value="1"/>
</dbReference>
<evidence type="ECO:0000259" key="4">
    <source>
        <dbReference type="SMART" id="SM00656"/>
    </source>
</evidence>
<protein>
    <submittedName>
        <fullName evidence="5">Pectate lyase</fullName>
    </submittedName>
</protein>
<keyword evidence="2" id="KW-0119">Carbohydrate metabolism</keyword>